<evidence type="ECO:0000256" key="1">
    <source>
        <dbReference type="SAM" id="MobiDB-lite"/>
    </source>
</evidence>
<comment type="caution">
    <text evidence="3">The sequence shown here is derived from an EMBL/GenBank/DDBJ whole genome shotgun (WGS) entry which is preliminary data.</text>
</comment>
<evidence type="ECO:0000313" key="3">
    <source>
        <dbReference type="EMBL" id="GEQ12906.1"/>
    </source>
</evidence>
<evidence type="ECO:0000313" key="4">
    <source>
        <dbReference type="Proteomes" id="UP000321793"/>
    </source>
</evidence>
<feature type="chain" id="PRO_5039092983" description="DUF4333 domain-containing protein" evidence="2">
    <location>
        <begin position="26"/>
        <end position="163"/>
    </location>
</feature>
<feature type="region of interest" description="Disordered" evidence="1">
    <location>
        <begin position="29"/>
        <end position="70"/>
    </location>
</feature>
<organism evidence="3 4">
    <name type="scientific">Knoellia locipacati</name>
    <dbReference type="NCBI Taxonomy" id="882824"/>
    <lineage>
        <taxon>Bacteria</taxon>
        <taxon>Bacillati</taxon>
        <taxon>Actinomycetota</taxon>
        <taxon>Actinomycetes</taxon>
        <taxon>Micrococcales</taxon>
        <taxon>Intrasporangiaceae</taxon>
        <taxon>Knoellia</taxon>
    </lineage>
</organism>
<evidence type="ECO:0008006" key="5">
    <source>
        <dbReference type="Google" id="ProtNLM"/>
    </source>
</evidence>
<keyword evidence="4" id="KW-1185">Reference proteome</keyword>
<feature type="compositionally biased region" description="Pro residues" evidence="1">
    <location>
        <begin position="32"/>
        <end position="45"/>
    </location>
</feature>
<dbReference type="PROSITE" id="PS51257">
    <property type="entry name" value="PROKAR_LIPOPROTEIN"/>
    <property type="match status" value="1"/>
</dbReference>
<reference evidence="3 4" key="1">
    <citation type="submission" date="2019-07" db="EMBL/GenBank/DDBJ databases">
        <title>Whole genome shotgun sequence of Knoellia locipacati NBRC 109775.</title>
        <authorList>
            <person name="Hosoyama A."/>
            <person name="Uohara A."/>
            <person name="Ohji S."/>
            <person name="Ichikawa N."/>
        </authorList>
    </citation>
    <scope>NUCLEOTIDE SEQUENCE [LARGE SCALE GENOMIC DNA]</scope>
    <source>
        <strain evidence="3 4">NBRC 109775</strain>
    </source>
</reference>
<protein>
    <recommendedName>
        <fullName evidence="5">DUF4333 domain-containing protein</fullName>
    </recommendedName>
</protein>
<accession>A0A512SYA1</accession>
<proteinExistence type="predicted"/>
<dbReference type="Proteomes" id="UP000321793">
    <property type="component" value="Unassembled WGS sequence"/>
</dbReference>
<feature type="signal peptide" evidence="2">
    <location>
        <begin position="1"/>
        <end position="25"/>
    </location>
</feature>
<dbReference type="RefSeq" id="WP_147062596.1">
    <property type="nucleotide sequence ID" value="NZ_BAABDN010000001.1"/>
</dbReference>
<dbReference type="EMBL" id="BKBA01000003">
    <property type="protein sequence ID" value="GEQ12906.1"/>
    <property type="molecule type" value="Genomic_DNA"/>
</dbReference>
<sequence>MGTATRVTRWTAAAGVAAAAAAAMGVAGCGAPPTPARPEPGPRPTVAPTVRATTSPGPAPTGVPRDPRGIPALHQAGSYAIQVQEAVQREIDRRDPGRVHVVSCLPVPMVHLPGASTRCDIVTDGLPSTWTSLTVPGTAPDGGLVVEISEGIRSDLPPFPPPG</sequence>
<evidence type="ECO:0000256" key="2">
    <source>
        <dbReference type="SAM" id="SignalP"/>
    </source>
</evidence>
<keyword evidence="2" id="KW-0732">Signal</keyword>
<dbReference type="AlphaFoldDB" id="A0A512SYA1"/>
<name>A0A512SYA1_9MICO</name>
<gene>
    <name evidence="3" type="ORF">KLO01_09530</name>
</gene>
<dbReference type="OrthoDB" id="1910498at2"/>